<reference evidence="3 4" key="1">
    <citation type="submission" date="2015-09" db="EMBL/GenBank/DDBJ databases">
        <title>Draft genome sequence of Kouleothrix aurantiaca JCM 19913.</title>
        <authorList>
            <person name="Hemp J."/>
        </authorList>
    </citation>
    <scope>NUCLEOTIDE SEQUENCE [LARGE SCALE GENOMIC DNA]</scope>
    <source>
        <strain evidence="3 4">COM-B</strain>
    </source>
</reference>
<evidence type="ECO:0000256" key="1">
    <source>
        <dbReference type="SAM" id="Coils"/>
    </source>
</evidence>
<dbReference type="AlphaFoldDB" id="A0A0P9FCL0"/>
<evidence type="ECO:0000313" key="3">
    <source>
        <dbReference type="EMBL" id="KPV54450.1"/>
    </source>
</evidence>
<feature type="domain" description="Zinc-ribbon" evidence="2">
    <location>
        <begin position="133"/>
        <end position="154"/>
    </location>
</feature>
<accession>A0A0P9FCL0</accession>
<feature type="coiled-coil region" evidence="1">
    <location>
        <begin position="28"/>
        <end position="94"/>
    </location>
</feature>
<keyword evidence="4" id="KW-1185">Reference proteome</keyword>
<sequence>MGLLDNLSKTISQVGDRAKFEADKFQRTTKLQSEINELKRQIDGNRIEFGDRAIQLYRAGQIQSPTLGELLKALDALQGNITVKEEELKRAQAEVFVEPPAQTAPPVAQNVPISSEPAQPPMGAAGSVAGNKFCPNCRFQMPNSAMFCPNCGARQGA</sequence>
<protein>
    <recommendedName>
        <fullName evidence="2">Zinc-ribbon domain-containing protein</fullName>
    </recommendedName>
</protein>
<dbReference type="EMBL" id="LJCR01000055">
    <property type="protein sequence ID" value="KPV54450.1"/>
    <property type="molecule type" value="Genomic_DNA"/>
</dbReference>
<name>A0A0P9FCL0_9CHLR</name>
<dbReference type="InterPro" id="IPR026870">
    <property type="entry name" value="Zinc_ribbon_dom"/>
</dbReference>
<proteinExistence type="predicted"/>
<organism evidence="3 4">
    <name type="scientific">Kouleothrix aurantiaca</name>
    <dbReference type="NCBI Taxonomy" id="186479"/>
    <lineage>
        <taxon>Bacteria</taxon>
        <taxon>Bacillati</taxon>
        <taxon>Chloroflexota</taxon>
        <taxon>Chloroflexia</taxon>
        <taxon>Chloroflexales</taxon>
        <taxon>Roseiflexineae</taxon>
        <taxon>Roseiflexaceae</taxon>
        <taxon>Kouleothrix</taxon>
    </lineage>
</organism>
<evidence type="ECO:0000313" key="4">
    <source>
        <dbReference type="Proteomes" id="UP000050509"/>
    </source>
</evidence>
<comment type="caution">
    <text evidence="3">The sequence shown here is derived from an EMBL/GenBank/DDBJ whole genome shotgun (WGS) entry which is preliminary data.</text>
</comment>
<gene>
    <name evidence="3" type="ORF">SE17_03685</name>
</gene>
<keyword evidence="1" id="KW-0175">Coiled coil</keyword>
<dbReference type="Pfam" id="PF13240">
    <property type="entry name" value="Zn_Ribbon_1"/>
    <property type="match status" value="1"/>
</dbReference>
<dbReference type="Proteomes" id="UP000050509">
    <property type="component" value="Unassembled WGS sequence"/>
</dbReference>
<evidence type="ECO:0000259" key="2">
    <source>
        <dbReference type="Pfam" id="PF13240"/>
    </source>
</evidence>